<proteinExistence type="predicted"/>
<dbReference type="FunFam" id="1.20.1280.50:FF:000023">
    <property type="entry name" value="F-box/LRR-repeat protein 4"/>
    <property type="match status" value="1"/>
</dbReference>
<dbReference type="GO" id="GO:0005634">
    <property type="term" value="C:nucleus"/>
    <property type="evidence" value="ECO:0007669"/>
    <property type="project" value="TreeGrafter"/>
</dbReference>
<feature type="domain" description="COI1 F-box" evidence="2">
    <location>
        <begin position="77"/>
        <end position="114"/>
    </location>
</feature>
<evidence type="ECO:0000256" key="1">
    <source>
        <dbReference type="SAM" id="MobiDB-lite"/>
    </source>
</evidence>
<dbReference type="Proteomes" id="UP000734854">
    <property type="component" value="Unassembled WGS sequence"/>
</dbReference>
<dbReference type="SMART" id="SM00367">
    <property type="entry name" value="LRR_CC"/>
    <property type="match status" value="3"/>
</dbReference>
<accession>A0A8J5KHT9</accession>
<keyword evidence="4" id="KW-1185">Reference proteome</keyword>
<name>A0A8J5KHT9_ZINOF</name>
<dbReference type="PANTHER" id="PTHR13318">
    <property type="entry name" value="PARTNER OF PAIRED, ISOFORM B-RELATED"/>
    <property type="match status" value="1"/>
</dbReference>
<dbReference type="PANTHER" id="PTHR13318:SF148">
    <property type="entry name" value="F-BOX PROTEIN MAX2"/>
    <property type="match status" value="1"/>
</dbReference>
<evidence type="ECO:0000313" key="3">
    <source>
        <dbReference type="EMBL" id="KAG6480372.1"/>
    </source>
</evidence>
<evidence type="ECO:0000313" key="4">
    <source>
        <dbReference type="Proteomes" id="UP000734854"/>
    </source>
</evidence>
<organism evidence="3 4">
    <name type="scientific">Zingiber officinale</name>
    <name type="common">Ginger</name>
    <name type="synonym">Amomum zingiber</name>
    <dbReference type="NCBI Taxonomy" id="94328"/>
    <lineage>
        <taxon>Eukaryota</taxon>
        <taxon>Viridiplantae</taxon>
        <taxon>Streptophyta</taxon>
        <taxon>Embryophyta</taxon>
        <taxon>Tracheophyta</taxon>
        <taxon>Spermatophyta</taxon>
        <taxon>Magnoliopsida</taxon>
        <taxon>Liliopsida</taxon>
        <taxon>Zingiberales</taxon>
        <taxon>Zingiberaceae</taxon>
        <taxon>Zingiber</taxon>
    </lineage>
</organism>
<comment type="caution">
    <text evidence="3">The sequence shown here is derived from an EMBL/GenBank/DDBJ whole genome shotgun (WGS) entry which is preliminary data.</text>
</comment>
<dbReference type="AlphaFoldDB" id="A0A8J5KHT9"/>
<dbReference type="InterPro" id="IPR006553">
    <property type="entry name" value="Leu-rich_rpt_Cys-con_subtyp"/>
</dbReference>
<dbReference type="GO" id="GO:0031146">
    <property type="term" value="P:SCF-dependent proteasomal ubiquitin-dependent protein catabolic process"/>
    <property type="evidence" value="ECO:0007669"/>
    <property type="project" value="TreeGrafter"/>
</dbReference>
<dbReference type="InterPro" id="IPR041567">
    <property type="entry name" value="COI1_F-box"/>
</dbReference>
<feature type="compositionally biased region" description="Acidic residues" evidence="1">
    <location>
        <begin position="522"/>
        <end position="536"/>
    </location>
</feature>
<evidence type="ECO:0000259" key="2">
    <source>
        <dbReference type="Pfam" id="PF18511"/>
    </source>
</evidence>
<dbReference type="OrthoDB" id="550575at2759"/>
<protein>
    <recommendedName>
        <fullName evidence="2">COI1 F-box domain-containing protein</fullName>
    </recommendedName>
</protein>
<dbReference type="CDD" id="cd22159">
    <property type="entry name" value="F-box_AtTIR1-like"/>
    <property type="match status" value="1"/>
</dbReference>
<dbReference type="EMBL" id="JACMSC010000017">
    <property type="protein sequence ID" value="KAG6480372.1"/>
    <property type="molecule type" value="Genomic_DNA"/>
</dbReference>
<gene>
    <name evidence="3" type="ORF">ZIOFF_063872</name>
</gene>
<reference evidence="3 4" key="1">
    <citation type="submission" date="2020-08" db="EMBL/GenBank/DDBJ databases">
        <title>Plant Genome Project.</title>
        <authorList>
            <person name="Zhang R.-G."/>
        </authorList>
    </citation>
    <scope>NUCLEOTIDE SEQUENCE [LARGE SCALE GENOMIC DNA]</scope>
    <source>
        <tissue evidence="3">Rhizome</tissue>
    </source>
</reference>
<sequence>MREIRSPSHVLLASILPLQFDLPFPFRRNPNSFKINTRFHLLRSILPPPSYRSIRSRCDAQSMAAGAAASATHVHDLPEPILAQVFSLVEDVRTRNAMALACRRWRGLERSTRTALALRGHVRLPFLLPTCFPSVAHLDLSFLSPWGHHPFLSSHQQQQHHHDFPDDHAALVAARLAQAFPSVSSLSVYARDPSVIAALAPLWPKLRTARLVRWHQRPPNLPHGADLAPLLEACPALSALDLSQFYCWTEDVPPALHQYPLTAASLTRLDLLCPASNEGYRSSELAVIAAVCRNLTHLLLPCVFNPRCIEFVGDDDLLALAAACPCLSLLHLVDPATLSPARIDSDANEDAAITGPGLEGLFTRLPHLEDLALDLCHNVRDTGPALEALGNKCSKVKSLKLGHFHGVCHGLWQHLDGVSVSGHLESLSIKSSPDLTDSSLATIARGCQRLSRLEIHKCHKVTAAGIKKLASKLRSTLVDVAISGCQLLNATSALRALEPIRDRIERLHIDCIWASSELDQLPVEEEESDPEEDDMEAPDHSRSKRCRYAQANDVESFESASFWFRTWERLRRLSLWIPAGEVLTPLGDAGLECCPQLEDICIKVEGDCRLCPKPRQMVFGLSFLSRYPTLRKMKLDCGEAIGYALTAPAGHMDLSLWERFYLHGIGELIGLYELDYWPPQDREVNQRSLSLPAVGLLQMCGSLRKLFIHGTAHEHFMRFFLDIPVLRDVQLREDYYPAPENDMSTEMRVDSCSRFESALNDRRIPD</sequence>
<dbReference type="GO" id="GO:0019005">
    <property type="term" value="C:SCF ubiquitin ligase complex"/>
    <property type="evidence" value="ECO:0007669"/>
    <property type="project" value="TreeGrafter"/>
</dbReference>
<feature type="region of interest" description="Disordered" evidence="1">
    <location>
        <begin position="521"/>
        <end position="543"/>
    </location>
</feature>
<dbReference type="Pfam" id="PF18511">
    <property type="entry name" value="F-box_5"/>
    <property type="match status" value="1"/>
</dbReference>